<dbReference type="Gene3D" id="1.20.1250.20">
    <property type="entry name" value="MFS general substrate transporter like domains"/>
    <property type="match status" value="1"/>
</dbReference>
<comment type="similarity">
    <text evidence="2">Belongs to the major facilitator superfamily. Sugar transporter (TC 2.A.1.1) family.</text>
</comment>
<evidence type="ECO:0000256" key="7">
    <source>
        <dbReference type="SAM" id="Phobius"/>
    </source>
</evidence>
<reference evidence="9" key="1">
    <citation type="submission" date="2022-07" db="EMBL/GenBank/DDBJ databases">
        <title>Phylogenomic reconstructions and comparative analyses of Kickxellomycotina fungi.</title>
        <authorList>
            <person name="Reynolds N.K."/>
            <person name="Stajich J.E."/>
            <person name="Barry K."/>
            <person name="Grigoriev I.V."/>
            <person name="Crous P."/>
            <person name="Smith M.E."/>
        </authorList>
    </citation>
    <scope>NUCLEOTIDE SEQUENCE</scope>
    <source>
        <strain evidence="9">IMI 214461</strain>
    </source>
</reference>
<gene>
    <name evidence="9" type="primary">HGT20_4</name>
    <name evidence="9" type="ORF">H4R26_001637</name>
</gene>
<dbReference type="EMBL" id="JANBQF010000076">
    <property type="protein sequence ID" value="KAJ2006010.1"/>
    <property type="molecule type" value="Genomic_DNA"/>
</dbReference>
<sequence>MSQSIGITKYQLFCVVAASAGPINFGWNFGVTNLPGDAITKCINGPAHLIGGLPSCIPTSDTIWGLVVGCFALGCLTGALASPHYSNIYGRKTVLIYSNVPAIAAAIILALAVDLAMLVLARILVGVAMGASVCTFATYVVEITTPRARNSLGAMTQFGIIFGIMLSQTTSLGLSNSPLWRVLFAMTGALSLASMAVLRSCVESPKWLAMKGHLAESREALQRLRGDADCTTEFAQIASIVSCSSSGTEMVSSNIGAGDGCPKTCSVIEVLLGRTPDNLRHQLLVAATIMLAQQASGIGGVSFFSYSLFSSVTASNPSGSTSSPTLAQILTSVMAITGTLTMPISMVLAVYFGRRPLLIISHVLMGLCCVLISVGSIVGASSLTITMVFIYFSAFMIGAGPIPWIVPSEMTPTYAVAAIGAISSCVGYVCIFAIGLAFAPLLKALGGYTFLLFGAMNILAALFFYVYLPETKDRQVAEVVSVHSVGIHSVLRAKYRIEQQKDPEL</sequence>
<accession>A0A9W8BEE7</accession>
<dbReference type="AlphaFoldDB" id="A0A9W8BEE7"/>
<feature type="transmembrane region" description="Helical" evidence="7">
    <location>
        <begin position="180"/>
        <end position="202"/>
    </location>
</feature>
<dbReference type="InterPro" id="IPR020846">
    <property type="entry name" value="MFS_dom"/>
</dbReference>
<dbReference type="InterPro" id="IPR005828">
    <property type="entry name" value="MFS_sugar_transport-like"/>
</dbReference>
<feature type="transmembrane region" description="Helical" evidence="7">
    <location>
        <begin position="12"/>
        <end position="30"/>
    </location>
</feature>
<feature type="domain" description="Major facilitator superfamily (MFS) profile" evidence="8">
    <location>
        <begin position="14"/>
        <end position="472"/>
    </location>
</feature>
<evidence type="ECO:0000256" key="4">
    <source>
        <dbReference type="ARBA" id="ARBA00022692"/>
    </source>
</evidence>
<evidence type="ECO:0000256" key="2">
    <source>
        <dbReference type="ARBA" id="ARBA00010992"/>
    </source>
</evidence>
<evidence type="ECO:0000313" key="10">
    <source>
        <dbReference type="Proteomes" id="UP001150907"/>
    </source>
</evidence>
<dbReference type="InterPro" id="IPR005829">
    <property type="entry name" value="Sugar_transporter_CS"/>
</dbReference>
<dbReference type="Proteomes" id="UP001150907">
    <property type="component" value="Unassembled WGS sequence"/>
</dbReference>
<proteinExistence type="inferred from homology"/>
<dbReference type="InterPro" id="IPR036259">
    <property type="entry name" value="MFS_trans_sf"/>
</dbReference>
<feature type="transmembrane region" description="Helical" evidence="7">
    <location>
        <begin position="359"/>
        <end position="379"/>
    </location>
</feature>
<keyword evidence="3" id="KW-0813">Transport</keyword>
<feature type="transmembrane region" description="Helical" evidence="7">
    <location>
        <begin position="119"/>
        <end position="140"/>
    </location>
</feature>
<keyword evidence="10" id="KW-1185">Reference proteome</keyword>
<feature type="transmembrane region" description="Helical" evidence="7">
    <location>
        <begin position="94"/>
        <end position="113"/>
    </location>
</feature>
<evidence type="ECO:0000259" key="8">
    <source>
        <dbReference type="PROSITE" id="PS50850"/>
    </source>
</evidence>
<feature type="transmembrane region" description="Helical" evidence="7">
    <location>
        <begin position="445"/>
        <end position="468"/>
    </location>
</feature>
<feature type="transmembrane region" description="Helical" evidence="7">
    <location>
        <begin position="63"/>
        <end position="82"/>
    </location>
</feature>
<evidence type="ECO:0000256" key="3">
    <source>
        <dbReference type="ARBA" id="ARBA00022448"/>
    </source>
</evidence>
<dbReference type="InterPro" id="IPR045263">
    <property type="entry name" value="GLUT"/>
</dbReference>
<dbReference type="PRINTS" id="PR00171">
    <property type="entry name" value="SUGRTRNSPORT"/>
</dbReference>
<dbReference type="PANTHER" id="PTHR23503:SF8">
    <property type="entry name" value="FACILITATED GLUCOSE TRANSPORTER PROTEIN 1"/>
    <property type="match status" value="1"/>
</dbReference>
<evidence type="ECO:0000256" key="5">
    <source>
        <dbReference type="ARBA" id="ARBA00022989"/>
    </source>
</evidence>
<keyword evidence="5 7" id="KW-1133">Transmembrane helix</keyword>
<keyword evidence="6 7" id="KW-0472">Membrane</keyword>
<dbReference type="PANTHER" id="PTHR23503">
    <property type="entry name" value="SOLUTE CARRIER FAMILY 2"/>
    <property type="match status" value="1"/>
</dbReference>
<feature type="transmembrane region" description="Helical" evidence="7">
    <location>
        <begin position="413"/>
        <end position="439"/>
    </location>
</feature>
<evidence type="ECO:0000256" key="1">
    <source>
        <dbReference type="ARBA" id="ARBA00004141"/>
    </source>
</evidence>
<keyword evidence="4 7" id="KW-0812">Transmembrane</keyword>
<dbReference type="PROSITE" id="PS50850">
    <property type="entry name" value="MFS"/>
    <property type="match status" value="1"/>
</dbReference>
<evidence type="ECO:0000313" key="9">
    <source>
        <dbReference type="EMBL" id="KAJ2006010.1"/>
    </source>
</evidence>
<dbReference type="InterPro" id="IPR003663">
    <property type="entry name" value="Sugar/inositol_transpt"/>
</dbReference>
<organism evidence="9 10">
    <name type="scientific">Coemansia thaxteri</name>
    <dbReference type="NCBI Taxonomy" id="2663907"/>
    <lineage>
        <taxon>Eukaryota</taxon>
        <taxon>Fungi</taxon>
        <taxon>Fungi incertae sedis</taxon>
        <taxon>Zoopagomycota</taxon>
        <taxon>Kickxellomycotina</taxon>
        <taxon>Kickxellomycetes</taxon>
        <taxon>Kickxellales</taxon>
        <taxon>Kickxellaceae</taxon>
        <taxon>Coemansia</taxon>
    </lineage>
</organism>
<comment type="caution">
    <text evidence="9">The sequence shown here is derived from an EMBL/GenBank/DDBJ whole genome shotgun (WGS) entry which is preliminary data.</text>
</comment>
<protein>
    <submittedName>
        <fullName evidence="9">Bifunctional purine biosynthesis protein PurH</fullName>
    </submittedName>
</protein>
<dbReference type="GO" id="GO:0016020">
    <property type="term" value="C:membrane"/>
    <property type="evidence" value="ECO:0007669"/>
    <property type="project" value="UniProtKB-SubCell"/>
</dbReference>
<feature type="transmembrane region" description="Helical" evidence="7">
    <location>
        <begin position="329"/>
        <end position="352"/>
    </location>
</feature>
<feature type="transmembrane region" description="Helical" evidence="7">
    <location>
        <begin position="283"/>
        <end position="309"/>
    </location>
</feature>
<name>A0A9W8BEE7_9FUNG</name>
<comment type="subcellular location">
    <subcellularLocation>
        <location evidence="1">Membrane</location>
        <topology evidence="1">Multi-pass membrane protein</topology>
    </subcellularLocation>
</comment>
<dbReference type="PROSITE" id="PS00217">
    <property type="entry name" value="SUGAR_TRANSPORT_2"/>
    <property type="match status" value="1"/>
</dbReference>
<evidence type="ECO:0000256" key="6">
    <source>
        <dbReference type="ARBA" id="ARBA00023136"/>
    </source>
</evidence>
<dbReference type="SUPFAM" id="SSF103473">
    <property type="entry name" value="MFS general substrate transporter"/>
    <property type="match status" value="1"/>
</dbReference>
<dbReference type="Pfam" id="PF00083">
    <property type="entry name" value="Sugar_tr"/>
    <property type="match status" value="1"/>
</dbReference>
<feature type="transmembrane region" description="Helical" evidence="7">
    <location>
        <begin position="385"/>
        <end position="406"/>
    </location>
</feature>
<dbReference type="OrthoDB" id="4540492at2759"/>
<feature type="transmembrane region" description="Helical" evidence="7">
    <location>
        <begin position="152"/>
        <end position="174"/>
    </location>
</feature>
<dbReference type="GO" id="GO:0015149">
    <property type="term" value="F:hexose transmembrane transporter activity"/>
    <property type="evidence" value="ECO:0007669"/>
    <property type="project" value="TreeGrafter"/>
</dbReference>